<keyword evidence="3" id="KW-1185">Reference proteome</keyword>
<dbReference type="Proteomes" id="UP000499080">
    <property type="component" value="Unassembled WGS sequence"/>
</dbReference>
<comment type="caution">
    <text evidence="2">The sequence shown here is derived from an EMBL/GenBank/DDBJ whole genome shotgun (WGS) entry which is preliminary data.</text>
</comment>
<feature type="region of interest" description="Disordered" evidence="1">
    <location>
        <begin position="1"/>
        <end position="27"/>
    </location>
</feature>
<sequence length="75" mass="8467">MARTTPELPPSPDIRISGRTHDPRRQMWRIPGPHTRWIFSGIGFRTYSPVAPSANTLRLGHLGLRLNSVVDLLPK</sequence>
<evidence type="ECO:0000256" key="1">
    <source>
        <dbReference type="SAM" id="MobiDB-lite"/>
    </source>
</evidence>
<reference evidence="2 3" key="1">
    <citation type="journal article" date="2019" name="Sci. Rep.">
        <title>Orb-weaving spider Araneus ventricosus genome elucidates the spidroin gene catalogue.</title>
        <authorList>
            <person name="Kono N."/>
            <person name="Nakamura H."/>
            <person name="Ohtoshi R."/>
            <person name="Moran D.A.P."/>
            <person name="Shinohara A."/>
            <person name="Yoshida Y."/>
            <person name="Fujiwara M."/>
            <person name="Mori M."/>
            <person name="Tomita M."/>
            <person name="Arakawa K."/>
        </authorList>
    </citation>
    <scope>NUCLEOTIDE SEQUENCE [LARGE SCALE GENOMIC DNA]</scope>
</reference>
<gene>
    <name evidence="2" type="ORF">AVEN_41780_1</name>
</gene>
<proteinExistence type="predicted"/>
<dbReference type="AlphaFoldDB" id="A0A4Y2ACE6"/>
<evidence type="ECO:0000313" key="2">
    <source>
        <dbReference type="EMBL" id="GBL77360.1"/>
    </source>
</evidence>
<evidence type="ECO:0000313" key="3">
    <source>
        <dbReference type="Proteomes" id="UP000499080"/>
    </source>
</evidence>
<name>A0A4Y2ACE6_ARAVE</name>
<protein>
    <submittedName>
        <fullName evidence="2">Uncharacterized protein</fullName>
    </submittedName>
</protein>
<dbReference type="EMBL" id="BGPR01000012">
    <property type="protein sequence ID" value="GBL77360.1"/>
    <property type="molecule type" value="Genomic_DNA"/>
</dbReference>
<organism evidence="2 3">
    <name type="scientific">Araneus ventricosus</name>
    <name type="common">Orbweaver spider</name>
    <name type="synonym">Epeira ventricosa</name>
    <dbReference type="NCBI Taxonomy" id="182803"/>
    <lineage>
        <taxon>Eukaryota</taxon>
        <taxon>Metazoa</taxon>
        <taxon>Ecdysozoa</taxon>
        <taxon>Arthropoda</taxon>
        <taxon>Chelicerata</taxon>
        <taxon>Arachnida</taxon>
        <taxon>Araneae</taxon>
        <taxon>Araneomorphae</taxon>
        <taxon>Entelegynae</taxon>
        <taxon>Araneoidea</taxon>
        <taxon>Araneidae</taxon>
        <taxon>Araneus</taxon>
    </lineage>
</organism>
<accession>A0A4Y2ACE6</accession>